<reference evidence="1 2" key="1">
    <citation type="journal article" date="2023" name="Plants (Basel)">
        <title>Bridging the Gap: Combining Genomics and Transcriptomics Approaches to Understand Stylosanthes scabra, an Orphan Legume from the Brazilian Caatinga.</title>
        <authorList>
            <person name="Ferreira-Neto J.R.C."/>
            <person name="da Silva M.D."/>
            <person name="Binneck E."/>
            <person name="de Melo N.F."/>
            <person name="da Silva R.H."/>
            <person name="de Melo A.L.T.M."/>
            <person name="Pandolfi V."/>
            <person name="Bustamante F.O."/>
            <person name="Brasileiro-Vidal A.C."/>
            <person name="Benko-Iseppon A.M."/>
        </authorList>
    </citation>
    <scope>NUCLEOTIDE SEQUENCE [LARGE SCALE GENOMIC DNA]</scope>
    <source>
        <tissue evidence="1">Leaves</tissue>
    </source>
</reference>
<organism evidence="1 2">
    <name type="scientific">Stylosanthes scabra</name>
    <dbReference type="NCBI Taxonomy" id="79078"/>
    <lineage>
        <taxon>Eukaryota</taxon>
        <taxon>Viridiplantae</taxon>
        <taxon>Streptophyta</taxon>
        <taxon>Embryophyta</taxon>
        <taxon>Tracheophyta</taxon>
        <taxon>Spermatophyta</taxon>
        <taxon>Magnoliopsida</taxon>
        <taxon>eudicotyledons</taxon>
        <taxon>Gunneridae</taxon>
        <taxon>Pentapetalae</taxon>
        <taxon>rosids</taxon>
        <taxon>fabids</taxon>
        <taxon>Fabales</taxon>
        <taxon>Fabaceae</taxon>
        <taxon>Papilionoideae</taxon>
        <taxon>50 kb inversion clade</taxon>
        <taxon>dalbergioids sensu lato</taxon>
        <taxon>Dalbergieae</taxon>
        <taxon>Pterocarpus clade</taxon>
        <taxon>Stylosanthes</taxon>
    </lineage>
</organism>
<gene>
    <name evidence="1" type="ORF">PIB30_063327</name>
</gene>
<proteinExistence type="predicted"/>
<name>A0ABU6UPD4_9FABA</name>
<sequence length="330" mass="36129">MTWIAWEGEQRPEKLSLRKQLKLKCQEQNTNPVQNQVLVRCGVSADVSPFMTVLNYIHPSVLFSNKPMSLNSAANTSTSPPGHELLQLGAAEIDPDYPILSVDDLADQIAEVWILGIQSMRQRPGIWLNVELDLGVYTSKASNKEKLHDVIEGFAYTFGSKDGKDDNRFDAGTLANGEAIAGFFPKHSGSGRTRLIMALAGQITTQHGVLENEGGLLILFLTEEQAAIAAAEYARAKANVAAHAVVDYVTLLLMPLYKARKLDKDAYKALSSYFNYGYSEAPEGELTILIEGQTGSEVAPPSDSELEDELRELIASVESLLDSELGDELR</sequence>
<dbReference type="Proteomes" id="UP001341840">
    <property type="component" value="Unassembled WGS sequence"/>
</dbReference>
<evidence type="ECO:0000313" key="2">
    <source>
        <dbReference type="Proteomes" id="UP001341840"/>
    </source>
</evidence>
<accession>A0ABU6UPD4</accession>
<dbReference type="EMBL" id="JASCZI010121430">
    <property type="protein sequence ID" value="MED6161713.1"/>
    <property type="molecule type" value="Genomic_DNA"/>
</dbReference>
<protein>
    <submittedName>
        <fullName evidence="1">Uncharacterized protein</fullName>
    </submittedName>
</protein>
<evidence type="ECO:0000313" key="1">
    <source>
        <dbReference type="EMBL" id="MED6161713.1"/>
    </source>
</evidence>
<comment type="caution">
    <text evidence="1">The sequence shown here is derived from an EMBL/GenBank/DDBJ whole genome shotgun (WGS) entry which is preliminary data.</text>
</comment>
<keyword evidence="2" id="KW-1185">Reference proteome</keyword>